<sequence length="150" mass="17210">MSLSQKEVQELKEQFQLFDTDGSGYISWKELGHMLRALGSNPTEAELKKMIAKHDRDGSRGLDFTEYLKMVTPHIQQKGKDDTKELEDAFRVLDANNSGSISCRELKKKLTTRGEALTEDEVEEVFRLADADGDGHLDLREFKRLMRYGR</sequence>
<reference evidence="7" key="1">
    <citation type="submission" date="2023-10" db="EMBL/GenBank/DDBJ databases">
        <authorList>
            <person name="Chen Y."/>
            <person name="Shah S."/>
            <person name="Dougan E. K."/>
            <person name="Thang M."/>
            <person name="Chan C."/>
        </authorList>
    </citation>
    <scope>NUCLEOTIDE SEQUENCE [LARGE SCALE GENOMIC DNA]</scope>
</reference>
<proteinExistence type="inferred from homology"/>
<dbReference type="InterPro" id="IPR002048">
    <property type="entry name" value="EF_hand_dom"/>
</dbReference>
<comment type="subcellular location">
    <subcellularLocation>
        <location evidence="1">Cytoplasm</location>
        <location evidence="1">Cytoskeleton</location>
    </subcellularLocation>
</comment>
<evidence type="ECO:0000313" key="7">
    <source>
        <dbReference type="EMBL" id="CAK0897089.1"/>
    </source>
</evidence>
<feature type="domain" description="EF-hand" evidence="6">
    <location>
        <begin position="6"/>
        <end position="41"/>
    </location>
</feature>
<dbReference type="PANTHER" id="PTHR23048">
    <property type="entry name" value="MYOSIN LIGHT CHAIN 1, 3"/>
    <property type="match status" value="1"/>
</dbReference>
<name>A0ABN9XG65_9DINO</name>
<protein>
    <recommendedName>
        <fullName evidence="6">EF-hand domain-containing protein</fullName>
    </recommendedName>
</protein>
<evidence type="ECO:0000256" key="3">
    <source>
        <dbReference type="ARBA" id="ARBA00022737"/>
    </source>
</evidence>
<feature type="domain" description="EF-hand" evidence="6">
    <location>
        <begin position="42"/>
        <end position="77"/>
    </location>
</feature>
<dbReference type="InterPro" id="IPR050230">
    <property type="entry name" value="CALM/Myosin/TropC-like"/>
</dbReference>
<evidence type="ECO:0000313" key="8">
    <source>
        <dbReference type="Proteomes" id="UP001189429"/>
    </source>
</evidence>
<feature type="domain" description="EF-hand" evidence="6">
    <location>
        <begin position="117"/>
        <end position="150"/>
    </location>
</feature>
<evidence type="ECO:0000256" key="4">
    <source>
        <dbReference type="ARBA" id="ARBA00022837"/>
    </source>
</evidence>
<dbReference type="SMART" id="SM00054">
    <property type="entry name" value="EFh"/>
    <property type="match status" value="4"/>
</dbReference>
<dbReference type="InterPro" id="IPR018247">
    <property type="entry name" value="EF_Hand_1_Ca_BS"/>
</dbReference>
<comment type="similarity">
    <text evidence="2">Belongs to the centrin family.</text>
</comment>
<keyword evidence="5" id="KW-0206">Cytoskeleton</keyword>
<evidence type="ECO:0000259" key="6">
    <source>
        <dbReference type="PROSITE" id="PS50222"/>
    </source>
</evidence>
<feature type="domain" description="EF-hand" evidence="6">
    <location>
        <begin position="81"/>
        <end position="116"/>
    </location>
</feature>
<accession>A0ABN9XG65</accession>
<dbReference type="Pfam" id="PF13499">
    <property type="entry name" value="EF-hand_7"/>
    <property type="match status" value="2"/>
</dbReference>
<dbReference type="PANTHER" id="PTHR23048:SF59">
    <property type="entry name" value="EF-HAND SUPERFAMILY PROTEIN"/>
    <property type="match status" value="1"/>
</dbReference>
<evidence type="ECO:0000256" key="5">
    <source>
        <dbReference type="ARBA" id="ARBA00023212"/>
    </source>
</evidence>
<dbReference type="PROSITE" id="PS00018">
    <property type="entry name" value="EF_HAND_1"/>
    <property type="match status" value="3"/>
</dbReference>
<keyword evidence="4" id="KW-0106">Calcium</keyword>
<gene>
    <name evidence="7" type="ORF">PCOR1329_LOCUS75371</name>
</gene>
<evidence type="ECO:0000256" key="2">
    <source>
        <dbReference type="ARBA" id="ARBA00005253"/>
    </source>
</evidence>
<dbReference type="InterPro" id="IPR011992">
    <property type="entry name" value="EF-hand-dom_pair"/>
</dbReference>
<evidence type="ECO:0000256" key="1">
    <source>
        <dbReference type="ARBA" id="ARBA00004245"/>
    </source>
</evidence>
<comment type="caution">
    <text evidence="7">The sequence shown here is derived from an EMBL/GenBank/DDBJ whole genome shotgun (WGS) entry which is preliminary data.</text>
</comment>
<keyword evidence="3" id="KW-0677">Repeat</keyword>
<keyword evidence="8" id="KW-1185">Reference proteome</keyword>
<dbReference type="PROSITE" id="PS50222">
    <property type="entry name" value="EF_HAND_2"/>
    <property type="match status" value="4"/>
</dbReference>
<dbReference type="EMBL" id="CAUYUJ010020281">
    <property type="protein sequence ID" value="CAK0897089.1"/>
    <property type="molecule type" value="Genomic_DNA"/>
</dbReference>
<keyword evidence="5" id="KW-0963">Cytoplasm</keyword>
<dbReference type="Proteomes" id="UP001189429">
    <property type="component" value="Unassembled WGS sequence"/>
</dbReference>
<dbReference type="SUPFAM" id="SSF47473">
    <property type="entry name" value="EF-hand"/>
    <property type="match status" value="1"/>
</dbReference>
<organism evidence="7 8">
    <name type="scientific">Prorocentrum cordatum</name>
    <dbReference type="NCBI Taxonomy" id="2364126"/>
    <lineage>
        <taxon>Eukaryota</taxon>
        <taxon>Sar</taxon>
        <taxon>Alveolata</taxon>
        <taxon>Dinophyceae</taxon>
        <taxon>Prorocentrales</taxon>
        <taxon>Prorocentraceae</taxon>
        <taxon>Prorocentrum</taxon>
    </lineage>
</organism>
<dbReference type="Gene3D" id="1.10.238.10">
    <property type="entry name" value="EF-hand"/>
    <property type="match status" value="2"/>
</dbReference>